<dbReference type="EMBL" id="PYOZ01000010">
    <property type="protein sequence ID" value="PSX44076.1"/>
    <property type="molecule type" value="Genomic_DNA"/>
</dbReference>
<evidence type="ECO:0008006" key="4">
    <source>
        <dbReference type="Google" id="ProtNLM"/>
    </source>
</evidence>
<evidence type="ECO:0000256" key="1">
    <source>
        <dbReference type="SAM" id="Phobius"/>
    </source>
</evidence>
<keyword evidence="1" id="KW-0472">Membrane</keyword>
<feature type="transmembrane region" description="Helical" evidence="1">
    <location>
        <begin position="45"/>
        <end position="63"/>
    </location>
</feature>
<name>A0AAX0YTN7_9GAMM</name>
<keyword evidence="1" id="KW-1133">Transmembrane helix</keyword>
<gene>
    <name evidence="2" type="ORF">C0W53_15730</name>
</gene>
<keyword evidence="1" id="KW-0812">Transmembrane</keyword>
<accession>A0AAX0YTN7</accession>
<protein>
    <recommendedName>
        <fullName evidence="4">Type 4 secretion system PilS N-terminal domain-containing protein</fullName>
    </recommendedName>
</protein>
<comment type="caution">
    <text evidence="2">The sequence shown here is derived from an EMBL/GenBank/DDBJ whole genome shotgun (WGS) entry which is preliminary data.</text>
</comment>
<reference evidence="2 3" key="1">
    <citation type="submission" date="2018-01" db="EMBL/GenBank/DDBJ databases">
        <title>Whole genome sequencing of Histamine producing bacteria.</title>
        <authorList>
            <person name="Butler K."/>
        </authorList>
    </citation>
    <scope>NUCLEOTIDE SEQUENCE [LARGE SCALE GENOMIC DNA]</scope>
    <source>
        <strain evidence="2 3">A1-4</strain>
    </source>
</reference>
<evidence type="ECO:0000313" key="3">
    <source>
        <dbReference type="Proteomes" id="UP000240728"/>
    </source>
</evidence>
<dbReference type="Proteomes" id="UP000240728">
    <property type="component" value="Unassembled WGS sequence"/>
</dbReference>
<sequence>MTVTKKNLTIYSQKHQPIERIERIERPSINRKSHRQAGFILSGEVLIYLAIALALAVIAAFSVKPIMSMYRTTVLGYHLKLITTAVDINYSGSGVYTTLSLDEIKDDLPNDWSNGATVAAKVNPFGGDYSCTVGAVPYIYSCTATGIGIYDSKKIIKNYGSTVQYDPSTKIAVFSYGEV</sequence>
<proteinExistence type="predicted"/>
<organism evidence="2 3">
    <name type="scientific">Photobacterium kishitanii</name>
    <dbReference type="NCBI Taxonomy" id="318456"/>
    <lineage>
        <taxon>Bacteria</taxon>
        <taxon>Pseudomonadati</taxon>
        <taxon>Pseudomonadota</taxon>
        <taxon>Gammaproteobacteria</taxon>
        <taxon>Vibrionales</taxon>
        <taxon>Vibrionaceae</taxon>
        <taxon>Photobacterium</taxon>
    </lineage>
</organism>
<evidence type="ECO:0000313" key="2">
    <source>
        <dbReference type="EMBL" id="PSX44076.1"/>
    </source>
</evidence>
<dbReference type="AlphaFoldDB" id="A0AAX0YTN7"/>
<keyword evidence="3" id="KW-1185">Reference proteome</keyword>